<protein>
    <submittedName>
        <fullName evidence="2">Uncharacterized protein</fullName>
    </submittedName>
</protein>
<gene>
    <name evidence="2" type="ORF">EJ02DRAFT_452636</name>
</gene>
<evidence type="ECO:0000256" key="1">
    <source>
        <dbReference type="SAM" id="Coils"/>
    </source>
</evidence>
<sequence length="307" mass="33775">MLPPVDPAVLQRNPNFEVLYKDLCTRKLNANVSSRDTKKQRVHDEIRKTLQKTLTTHLSTHLLITSLATLPSKVPDLPPSLHPIIELVTAHLTNQICSSDREILSGDTAIFLDNISTISTALSTQLIVLAGYLSKIADPNNPPSISGLSSRATALHQTATQDLPRTLQASLTSLTNSLSTLLATHSSLLSTSIKILEQTQHGSLSRHTKSSADLQHTRATLLGLQAKTHTSAHPPPAEFVAALKEFKRCQKSGEKALRDRESLARRELELYERAGLKGMRDLAVRKEFLSNDVARTEREINKLERGG</sequence>
<dbReference type="EMBL" id="ML976018">
    <property type="protein sequence ID" value="KAF1944267.1"/>
    <property type="molecule type" value="Genomic_DNA"/>
</dbReference>
<dbReference type="AlphaFoldDB" id="A0A6A5T5C0"/>
<reference evidence="2" key="1">
    <citation type="journal article" date="2020" name="Stud. Mycol.">
        <title>101 Dothideomycetes genomes: a test case for predicting lifestyles and emergence of pathogens.</title>
        <authorList>
            <person name="Haridas S."/>
            <person name="Albert R."/>
            <person name="Binder M."/>
            <person name="Bloem J."/>
            <person name="Labutti K."/>
            <person name="Salamov A."/>
            <person name="Andreopoulos B."/>
            <person name="Baker S."/>
            <person name="Barry K."/>
            <person name="Bills G."/>
            <person name="Bluhm B."/>
            <person name="Cannon C."/>
            <person name="Castanera R."/>
            <person name="Culley D."/>
            <person name="Daum C."/>
            <person name="Ezra D."/>
            <person name="Gonzalez J."/>
            <person name="Henrissat B."/>
            <person name="Kuo A."/>
            <person name="Liang C."/>
            <person name="Lipzen A."/>
            <person name="Lutzoni F."/>
            <person name="Magnuson J."/>
            <person name="Mondo S."/>
            <person name="Nolan M."/>
            <person name="Ohm R."/>
            <person name="Pangilinan J."/>
            <person name="Park H.-J."/>
            <person name="Ramirez L."/>
            <person name="Alfaro M."/>
            <person name="Sun H."/>
            <person name="Tritt A."/>
            <person name="Yoshinaga Y."/>
            <person name="Zwiers L.-H."/>
            <person name="Turgeon B."/>
            <person name="Goodwin S."/>
            <person name="Spatafora J."/>
            <person name="Crous P."/>
            <person name="Grigoriev I."/>
        </authorList>
    </citation>
    <scope>NUCLEOTIDE SEQUENCE</scope>
    <source>
        <strain evidence="2">CBS 161.51</strain>
    </source>
</reference>
<accession>A0A6A5T5C0</accession>
<proteinExistence type="predicted"/>
<organism evidence="2 3">
    <name type="scientific">Clathrospora elynae</name>
    <dbReference type="NCBI Taxonomy" id="706981"/>
    <lineage>
        <taxon>Eukaryota</taxon>
        <taxon>Fungi</taxon>
        <taxon>Dikarya</taxon>
        <taxon>Ascomycota</taxon>
        <taxon>Pezizomycotina</taxon>
        <taxon>Dothideomycetes</taxon>
        <taxon>Pleosporomycetidae</taxon>
        <taxon>Pleosporales</taxon>
        <taxon>Diademaceae</taxon>
        <taxon>Clathrospora</taxon>
    </lineage>
</organism>
<feature type="coiled-coil region" evidence="1">
    <location>
        <begin position="279"/>
        <end position="306"/>
    </location>
</feature>
<dbReference type="OrthoDB" id="66964at2759"/>
<keyword evidence="1" id="KW-0175">Coiled coil</keyword>
<dbReference type="Proteomes" id="UP000800038">
    <property type="component" value="Unassembled WGS sequence"/>
</dbReference>
<name>A0A6A5T5C0_9PLEO</name>
<keyword evidence="3" id="KW-1185">Reference proteome</keyword>
<evidence type="ECO:0000313" key="3">
    <source>
        <dbReference type="Proteomes" id="UP000800038"/>
    </source>
</evidence>
<evidence type="ECO:0000313" key="2">
    <source>
        <dbReference type="EMBL" id="KAF1944267.1"/>
    </source>
</evidence>